<keyword evidence="2" id="KW-0732">Signal</keyword>
<evidence type="ECO:0000256" key="2">
    <source>
        <dbReference type="SAM" id="SignalP"/>
    </source>
</evidence>
<feature type="region of interest" description="Disordered" evidence="1">
    <location>
        <begin position="137"/>
        <end position="170"/>
    </location>
</feature>
<feature type="chain" id="PRO_5042232333" description="MANSC domain-containing protein" evidence="2">
    <location>
        <begin position="30"/>
        <end position="187"/>
    </location>
</feature>
<dbReference type="Proteomes" id="UP001283361">
    <property type="component" value="Unassembled WGS sequence"/>
</dbReference>
<name>A0AAE1E0I0_9GAST</name>
<feature type="signal peptide" evidence="2">
    <location>
        <begin position="1"/>
        <end position="29"/>
    </location>
</feature>
<comment type="caution">
    <text evidence="3">The sequence shown here is derived from an EMBL/GenBank/DDBJ whole genome shotgun (WGS) entry which is preliminary data.</text>
</comment>
<evidence type="ECO:0000313" key="4">
    <source>
        <dbReference type="Proteomes" id="UP001283361"/>
    </source>
</evidence>
<evidence type="ECO:0000256" key="1">
    <source>
        <dbReference type="SAM" id="MobiDB-lite"/>
    </source>
</evidence>
<accession>A0AAE1E0I0</accession>
<reference evidence="3" key="1">
    <citation type="journal article" date="2023" name="G3 (Bethesda)">
        <title>A reference genome for the long-term kleptoplast-retaining sea slug Elysia crispata morphotype clarki.</title>
        <authorList>
            <person name="Eastman K.E."/>
            <person name="Pendleton A.L."/>
            <person name="Shaikh M.A."/>
            <person name="Suttiyut T."/>
            <person name="Ogas R."/>
            <person name="Tomko P."/>
            <person name="Gavelis G."/>
            <person name="Widhalm J.R."/>
            <person name="Wisecaver J.H."/>
        </authorList>
    </citation>
    <scope>NUCLEOTIDE SEQUENCE</scope>
    <source>
        <strain evidence="3">ECLA1</strain>
    </source>
</reference>
<proteinExistence type="predicted"/>
<sequence length="187" mass="19466">MTSPAGMTNQNHLALVMLALVWTVRPCLATSSSVDAQCTMVPVNGASSTGQSSEEPVVTDVRVSSGLSECVLLCCMEETCDAIILETKALLGDPNCAFLTCNKPSTCRDIEPLPGEAVLIKLSVMLDGQTSSTAEASFSLTSSPTSSINPTSTPSVGSSSVQTTSTSATPLTTTATNMAWNHLRQIF</sequence>
<evidence type="ECO:0000313" key="3">
    <source>
        <dbReference type="EMBL" id="KAK3789779.1"/>
    </source>
</evidence>
<evidence type="ECO:0008006" key="5">
    <source>
        <dbReference type="Google" id="ProtNLM"/>
    </source>
</evidence>
<organism evidence="3 4">
    <name type="scientific">Elysia crispata</name>
    <name type="common">lettuce slug</name>
    <dbReference type="NCBI Taxonomy" id="231223"/>
    <lineage>
        <taxon>Eukaryota</taxon>
        <taxon>Metazoa</taxon>
        <taxon>Spiralia</taxon>
        <taxon>Lophotrochozoa</taxon>
        <taxon>Mollusca</taxon>
        <taxon>Gastropoda</taxon>
        <taxon>Heterobranchia</taxon>
        <taxon>Euthyneura</taxon>
        <taxon>Panpulmonata</taxon>
        <taxon>Sacoglossa</taxon>
        <taxon>Placobranchoidea</taxon>
        <taxon>Plakobranchidae</taxon>
        <taxon>Elysia</taxon>
    </lineage>
</organism>
<protein>
    <recommendedName>
        <fullName evidence="5">MANSC domain-containing protein</fullName>
    </recommendedName>
</protein>
<dbReference type="EMBL" id="JAWDGP010001628">
    <property type="protein sequence ID" value="KAK3789779.1"/>
    <property type="molecule type" value="Genomic_DNA"/>
</dbReference>
<gene>
    <name evidence="3" type="ORF">RRG08_036072</name>
</gene>
<keyword evidence="4" id="KW-1185">Reference proteome</keyword>
<dbReference type="AlphaFoldDB" id="A0AAE1E0I0"/>